<protein>
    <submittedName>
        <fullName evidence="2">Acetyltransferase (GNAT) family protein</fullName>
    </submittedName>
</protein>
<dbReference type="InterPro" id="IPR000182">
    <property type="entry name" value="GNAT_dom"/>
</dbReference>
<dbReference type="SUPFAM" id="SSF55729">
    <property type="entry name" value="Acyl-CoA N-acyltransferases (Nat)"/>
    <property type="match status" value="1"/>
</dbReference>
<dbReference type="Pfam" id="PF00583">
    <property type="entry name" value="Acetyltransf_1"/>
    <property type="match status" value="1"/>
</dbReference>
<feature type="domain" description="N-acetyltransferase" evidence="1">
    <location>
        <begin position="3"/>
        <end position="155"/>
    </location>
</feature>
<sequence>MELCFYEGQYEKAIKQYQLTEEQLRYTGIPTESIELASEDIDRYAVLALEEGKLVTFFNLHKNAGVKPYSDNANAILLRTFSTDHRYLGKGYAKQALKELPSFVKQYFDNINEIVLAVNVQNDVAQSLYKKSGYVDEGERRMGKKGELIIMSYYL</sequence>
<keyword evidence="2" id="KW-0808">Transferase</keyword>
<evidence type="ECO:0000313" key="2">
    <source>
        <dbReference type="EMBL" id="PYF08283.1"/>
    </source>
</evidence>
<name>A0A318TVB4_9BACL</name>
<evidence type="ECO:0000313" key="3">
    <source>
        <dbReference type="Proteomes" id="UP000247416"/>
    </source>
</evidence>
<reference evidence="2 3" key="1">
    <citation type="submission" date="2018-06" db="EMBL/GenBank/DDBJ databases">
        <title>Genomic Encyclopedia of Archaeal and Bacterial Type Strains, Phase II (KMG-II): from individual species to whole genera.</title>
        <authorList>
            <person name="Goeker M."/>
        </authorList>
    </citation>
    <scope>NUCLEOTIDE SEQUENCE [LARGE SCALE GENOMIC DNA]</scope>
    <source>
        <strain evidence="2 3">KACC 16626</strain>
    </source>
</reference>
<keyword evidence="3" id="KW-1185">Reference proteome</keyword>
<proteinExistence type="predicted"/>
<dbReference type="PROSITE" id="PS51186">
    <property type="entry name" value="GNAT"/>
    <property type="match status" value="1"/>
</dbReference>
<dbReference type="EMBL" id="QJTJ01000002">
    <property type="protein sequence ID" value="PYF08283.1"/>
    <property type="molecule type" value="Genomic_DNA"/>
</dbReference>
<comment type="caution">
    <text evidence="2">The sequence shown here is derived from an EMBL/GenBank/DDBJ whole genome shotgun (WGS) entry which is preliminary data.</text>
</comment>
<organism evidence="2 3">
    <name type="scientific">Ureibacillus chungkukjangi</name>
    <dbReference type="NCBI Taxonomy" id="1202712"/>
    <lineage>
        <taxon>Bacteria</taxon>
        <taxon>Bacillati</taxon>
        <taxon>Bacillota</taxon>
        <taxon>Bacilli</taxon>
        <taxon>Bacillales</taxon>
        <taxon>Caryophanaceae</taxon>
        <taxon>Ureibacillus</taxon>
    </lineage>
</organism>
<dbReference type="AlphaFoldDB" id="A0A318TVB4"/>
<dbReference type="RefSeq" id="WP_235867548.1">
    <property type="nucleotide sequence ID" value="NZ_PYWJ01000023.1"/>
</dbReference>
<dbReference type="Proteomes" id="UP000247416">
    <property type="component" value="Unassembled WGS sequence"/>
</dbReference>
<dbReference type="GO" id="GO:0016747">
    <property type="term" value="F:acyltransferase activity, transferring groups other than amino-acyl groups"/>
    <property type="evidence" value="ECO:0007669"/>
    <property type="project" value="InterPro"/>
</dbReference>
<accession>A0A318TVB4</accession>
<dbReference type="InterPro" id="IPR016181">
    <property type="entry name" value="Acyl_CoA_acyltransferase"/>
</dbReference>
<evidence type="ECO:0000259" key="1">
    <source>
        <dbReference type="PROSITE" id="PS51186"/>
    </source>
</evidence>
<dbReference type="Gene3D" id="3.40.630.30">
    <property type="match status" value="1"/>
</dbReference>
<gene>
    <name evidence="2" type="ORF">BJ095_10248</name>
</gene>